<dbReference type="EMBL" id="JXTC01000128">
    <property type="protein sequence ID" value="PON86703.1"/>
    <property type="molecule type" value="Genomic_DNA"/>
</dbReference>
<evidence type="ECO:0000313" key="4">
    <source>
        <dbReference type="Proteomes" id="UP000237000"/>
    </source>
</evidence>
<gene>
    <name evidence="3" type="ORF">TorRG33x02_175350</name>
</gene>
<dbReference type="AlphaFoldDB" id="A0A2P5EME0"/>
<dbReference type="Pfam" id="PF00931">
    <property type="entry name" value="NB-ARC"/>
    <property type="match status" value="1"/>
</dbReference>
<dbReference type="STRING" id="63057.A0A2P5EME0"/>
<name>A0A2P5EME0_TREOI</name>
<organism evidence="3 4">
    <name type="scientific">Trema orientale</name>
    <name type="common">Charcoal tree</name>
    <name type="synonym">Celtis orientalis</name>
    <dbReference type="NCBI Taxonomy" id="63057"/>
    <lineage>
        <taxon>Eukaryota</taxon>
        <taxon>Viridiplantae</taxon>
        <taxon>Streptophyta</taxon>
        <taxon>Embryophyta</taxon>
        <taxon>Tracheophyta</taxon>
        <taxon>Spermatophyta</taxon>
        <taxon>Magnoliopsida</taxon>
        <taxon>eudicotyledons</taxon>
        <taxon>Gunneridae</taxon>
        <taxon>Pentapetalae</taxon>
        <taxon>rosids</taxon>
        <taxon>fabids</taxon>
        <taxon>Rosales</taxon>
        <taxon>Cannabaceae</taxon>
        <taxon>Trema</taxon>
    </lineage>
</organism>
<dbReference type="OrthoDB" id="1194567at2759"/>
<evidence type="ECO:0000313" key="3">
    <source>
        <dbReference type="EMBL" id="PON86703.1"/>
    </source>
</evidence>
<protein>
    <submittedName>
        <fullName evidence="3">NB-ARC domain containing protein</fullName>
    </submittedName>
</protein>
<dbReference type="PANTHER" id="PTHR36766">
    <property type="entry name" value="PLANT BROAD-SPECTRUM MILDEW RESISTANCE PROTEIN RPW8"/>
    <property type="match status" value="1"/>
</dbReference>
<dbReference type="SUPFAM" id="SSF52540">
    <property type="entry name" value="P-loop containing nucleoside triphosphate hydrolases"/>
    <property type="match status" value="1"/>
</dbReference>
<dbReference type="InParanoid" id="A0A2P5EME0"/>
<dbReference type="PANTHER" id="PTHR36766:SF63">
    <property type="entry name" value="NB-ARC DOMAIN-CONTAINING PROTEIN"/>
    <property type="match status" value="1"/>
</dbReference>
<proteinExistence type="predicted"/>
<comment type="caution">
    <text evidence="3">The sequence shown here is derived from an EMBL/GenBank/DDBJ whole genome shotgun (WGS) entry which is preliminary data.</text>
</comment>
<dbReference type="InterPro" id="IPR042197">
    <property type="entry name" value="Apaf_helical"/>
</dbReference>
<evidence type="ECO:0000259" key="2">
    <source>
        <dbReference type="Pfam" id="PF00931"/>
    </source>
</evidence>
<dbReference type="InterPro" id="IPR027417">
    <property type="entry name" value="P-loop_NTPase"/>
</dbReference>
<reference evidence="4" key="1">
    <citation type="submission" date="2016-06" db="EMBL/GenBank/DDBJ databases">
        <title>Parallel loss of symbiosis genes in relatives of nitrogen-fixing non-legume Parasponia.</title>
        <authorList>
            <person name="Van Velzen R."/>
            <person name="Holmer R."/>
            <person name="Bu F."/>
            <person name="Rutten L."/>
            <person name="Van Zeijl A."/>
            <person name="Liu W."/>
            <person name="Santuari L."/>
            <person name="Cao Q."/>
            <person name="Sharma T."/>
            <person name="Shen D."/>
            <person name="Roswanjaya Y."/>
            <person name="Wardhani T."/>
            <person name="Kalhor M.S."/>
            <person name="Jansen J."/>
            <person name="Van den Hoogen J."/>
            <person name="Gungor B."/>
            <person name="Hartog M."/>
            <person name="Hontelez J."/>
            <person name="Verver J."/>
            <person name="Yang W.-C."/>
            <person name="Schijlen E."/>
            <person name="Repin R."/>
            <person name="Schilthuizen M."/>
            <person name="Schranz E."/>
            <person name="Heidstra R."/>
            <person name="Miyata K."/>
            <person name="Fedorova E."/>
            <person name="Kohlen W."/>
            <person name="Bisseling T."/>
            <person name="Smit S."/>
            <person name="Geurts R."/>
        </authorList>
    </citation>
    <scope>NUCLEOTIDE SEQUENCE [LARGE SCALE GENOMIC DNA]</scope>
    <source>
        <strain evidence="4">cv. RG33-2</strain>
    </source>
</reference>
<dbReference type="Gene3D" id="3.40.50.300">
    <property type="entry name" value="P-loop containing nucleotide triphosphate hydrolases"/>
    <property type="match status" value="1"/>
</dbReference>
<dbReference type="InterPro" id="IPR002182">
    <property type="entry name" value="NB-ARC"/>
</dbReference>
<evidence type="ECO:0000256" key="1">
    <source>
        <dbReference type="ARBA" id="ARBA00022821"/>
    </source>
</evidence>
<dbReference type="Proteomes" id="UP000237000">
    <property type="component" value="Unassembled WGS sequence"/>
</dbReference>
<sequence>MEELISTLGVSLGSKRYKVVFDDVWHGDFWEVMLHALPHADKGSKVIVITRNDIIDASCRESPNDFVYELEPLSEVMSWDLFRRKASQHGSEFCCTPELEQLSFEFIRICEGFALAIVAMDGLLSTKVNLSKWMNLSDCLRMLMKS</sequence>
<keyword evidence="1" id="KW-0611">Plant defense</keyword>
<feature type="domain" description="NB-ARC" evidence="2">
    <location>
        <begin position="10"/>
        <end position="89"/>
    </location>
</feature>
<dbReference type="GO" id="GO:0043531">
    <property type="term" value="F:ADP binding"/>
    <property type="evidence" value="ECO:0007669"/>
    <property type="project" value="InterPro"/>
</dbReference>
<dbReference type="GO" id="GO:0006952">
    <property type="term" value="P:defense response"/>
    <property type="evidence" value="ECO:0007669"/>
    <property type="project" value="UniProtKB-KW"/>
</dbReference>
<accession>A0A2P5EME0</accession>
<dbReference type="Gene3D" id="1.10.8.430">
    <property type="entry name" value="Helical domain of apoptotic protease-activating factors"/>
    <property type="match status" value="1"/>
</dbReference>
<keyword evidence="4" id="KW-1185">Reference proteome</keyword>